<evidence type="ECO:0000313" key="6">
    <source>
        <dbReference type="EMBL" id="KAK6355015.1"/>
    </source>
</evidence>
<evidence type="ECO:0000256" key="1">
    <source>
        <dbReference type="ARBA" id="ARBA00022737"/>
    </source>
</evidence>
<feature type="repeat" description="ANK" evidence="3">
    <location>
        <begin position="213"/>
        <end position="233"/>
    </location>
</feature>
<evidence type="ECO:0000256" key="4">
    <source>
        <dbReference type="SAM" id="MobiDB-lite"/>
    </source>
</evidence>
<dbReference type="Pfam" id="PF12796">
    <property type="entry name" value="Ank_2"/>
    <property type="match status" value="2"/>
</dbReference>
<dbReference type="SUPFAM" id="SSF48403">
    <property type="entry name" value="Ankyrin repeat"/>
    <property type="match status" value="1"/>
</dbReference>
<dbReference type="PANTHER" id="PTHR24198">
    <property type="entry name" value="ANKYRIN REPEAT AND PROTEIN KINASE DOMAIN-CONTAINING PROTEIN"/>
    <property type="match status" value="1"/>
</dbReference>
<dbReference type="InterPro" id="IPR036770">
    <property type="entry name" value="Ankyrin_rpt-contain_sf"/>
</dbReference>
<gene>
    <name evidence="6" type="ORF">TWF696_004142</name>
</gene>
<dbReference type="AlphaFoldDB" id="A0AAV9V7L5"/>
<feature type="transmembrane region" description="Helical" evidence="5">
    <location>
        <begin position="553"/>
        <end position="572"/>
    </location>
</feature>
<feature type="repeat" description="ANK" evidence="3">
    <location>
        <begin position="129"/>
        <end position="161"/>
    </location>
</feature>
<comment type="caution">
    <text evidence="6">The sequence shown here is derived from an EMBL/GenBank/DDBJ whole genome shotgun (WGS) entry which is preliminary data.</text>
</comment>
<reference evidence="6 7" key="1">
    <citation type="submission" date="2019-10" db="EMBL/GenBank/DDBJ databases">
        <authorList>
            <person name="Palmer J.M."/>
        </authorList>
    </citation>
    <scope>NUCLEOTIDE SEQUENCE [LARGE SCALE GENOMIC DNA]</scope>
    <source>
        <strain evidence="6 7">TWF696</strain>
    </source>
</reference>
<keyword evidence="1" id="KW-0677">Repeat</keyword>
<dbReference type="PANTHER" id="PTHR24198:SF165">
    <property type="entry name" value="ANKYRIN REPEAT-CONTAINING PROTEIN-RELATED"/>
    <property type="match status" value="1"/>
</dbReference>
<feature type="compositionally biased region" description="Basic residues" evidence="4">
    <location>
        <begin position="35"/>
        <end position="47"/>
    </location>
</feature>
<name>A0AAV9V7L5_9PEZI</name>
<keyword evidence="7" id="KW-1185">Reference proteome</keyword>
<dbReference type="Proteomes" id="UP001375240">
    <property type="component" value="Unassembled WGS sequence"/>
</dbReference>
<accession>A0AAV9V7L5</accession>
<dbReference type="PROSITE" id="PS50088">
    <property type="entry name" value="ANK_REPEAT"/>
    <property type="match status" value="2"/>
</dbReference>
<dbReference type="SMART" id="SM00248">
    <property type="entry name" value="ANK"/>
    <property type="match status" value="3"/>
</dbReference>
<keyword evidence="5" id="KW-1133">Transmembrane helix</keyword>
<dbReference type="EMBL" id="JAVHNQ010000002">
    <property type="protein sequence ID" value="KAK6355015.1"/>
    <property type="molecule type" value="Genomic_DNA"/>
</dbReference>
<feature type="region of interest" description="Disordered" evidence="4">
    <location>
        <begin position="28"/>
        <end position="49"/>
    </location>
</feature>
<proteinExistence type="predicted"/>
<protein>
    <recommendedName>
        <fullName evidence="8">Ankyrin</fullName>
    </recommendedName>
</protein>
<dbReference type="InterPro" id="IPR002110">
    <property type="entry name" value="Ankyrin_rpt"/>
</dbReference>
<keyword evidence="5" id="KW-0812">Transmembrane</keyword>
<keyword evidence="2 3" id="KW-0040">ANK repeat</keyword>
<sequence>MDDPVPMYEEAEGGSLEDDLRRIAEASNGANSTTPHHHHRHHHHHHNALPASLSEAADTIDSGDPDTDDLIRRLLHEDAEEDAASRPAAPVPPSNIVRTFFDAIKNENSELISAFIEGGFVKVDTKDSNGVTPLVAAVRANHVRVVQQLVDYGADVNGVATEPDREDRYIIGVDPEYVIERTPLMVAAENGHMPLVKLFFEVYHAKDDIVPSDGMTALRLAAQNGHRDIVDFLPARRLGGMQRWKYRNRASIRRAKRILNDIYTYLRVIFFEIPKFFVWTIPKNILVVPVGDTAKWLWRHKKDIAVEVGQAIKNGVVSTGKGIARVSKRTAIGTVRAIKAIPSVTARAAKATGRGLVAAVKGLWRFFFVWLPRTAVKLAKKTGRGIVRLIKATGRGIVISAKAIWKFFTVQLPNAIVWFVKATIRFIKATAKWIKDATIATAKAVKDAVVWIVKQVWKTLTVRIPKAIVVIAKWLIDAVKYTGNKIADLVIRIVSAFHTLLTKLVNWFAGITWTDVLNGFLEVIKWIFVEIPKMIWDGFVHTGKMIKKVLETLFGWVGSAIYWTAFALLWVVTYVPQKLFALAVELFDAIGRGLHEVMVWINPKKL</sequence>
<evidence type="ECO:0000256" key="3">
    <source>
        <dbReference type="PROSITE-ProRule" id="PRU00023"/>
    </source>
</evidence>
<evidence type="ECO:0000313" key="7">
    <source>
        <dbReference type="Proteomes" id="UP001375240"/>
    </source>
</evidence>
<keyword evidence="5" id="KW-0472">Membrane</keyword>
<dbReference type="Gene3D" id="1.25.40.20">
    <property type="entry name" value="Ankyrin repeat-containing domain"/>
    <property type="match status" value="1"/>
</dbReference>
<evidence type="ECO:0000256" key="2">
    <source>
        <dbReference type="ARBA" id="ARBA00023043"/>
    </source>
</evidence>
<organism evidence="6 7">
    <name type="scientific">Orbilia brochopaga</name>
    <dbReference type="NCBI Taxonomy" id="3140254"/>
    <lineage>
        <taxon>Eukaryota</taxon>
        <taxon>Fungi</taxon>
        <taxon>Dikarya</taxon>
        <taxon>Ascomycota</taxon>
        <taxon>Pezizomycotina</taxon>
        <taxon>Orbiliomycetes</taxon>
        <taxon>Orbiliales</taxon>
        <taxon>Orbiliaceae</taxon>
        <taxon>Orbilia</taxon>
    </lineage>
</organism>
<evidence type="ECO:0000256" key="5">
    <source>
        <dbReference type="SAM" id="Phobius"/>
    </source>
</evidence>
<evidence type="ECO:0008006" key="8">
    <source>
        <dbReference type="Google" id="ProtNLM"/>
    </source>
</evidence>
<dbReference type="PROSITE" id="PS50297">
    <property type="entry name" value="ANK_REP_REGION"/>
    <property type="match status" value="2"/>
</dbReference>